<dbReference type="SUPFAM" id="SSF48403">
    <property type="entry name" value="Ankyrin repeat"/>
    <property type="match status" value="1"/>
</dbReference>
<dbReference type="PROSITE" id="PS50088">
    <property type="entry name" value="ANK_REPEAT"/>
    <property type="match status" value="1"/>
</dbReference>
<dbReference type="PROSITE" id="PS50297">
    <property type="entry name" value="ANK_REP_REGION"/>
    <property type="match status" value="1"/>
</dbReference>
<proteinExistence type="predicted"/>
<dbReference type="Pfam" id="PF12796">
    <property type="entry name" value="Ank_2"/>
    <property type="match status" value="1"/>
</dbReference>
<dbReference type="SMART" id="SM00248">
    <property type="entry name" value="ANK"/>
    <property type="match status" value="4"/>
</dbReference>
<comment type="caution">
    <text evidence="2">The sequence shown here is derived from an EMBL/GenBank/DDBJ whole genome shotgun (WGS) entry which is preliminary data.</text>
</comment>
<dbReference type="PANTHER" id="PTHR46224">
    <property type="entry name" value="ANKYRIN REPEAT FAMILY PROTEIN"/>
    <property type="match status" value="1"/>
</dbReference>
<dbReference type="PATRIC" id="fig|1122985.7.peg.3320"/>
<name>A0A069QCZ5_HOYLO</name>
<keyword evidence="3" id="KW-1185">Reference proteome</keyword>
<dbReference type="Gene3D" id="1.25.40.20">
    <property type="entry name" value="Ankyrin repeat-containing domain"/>
    <property type="match status" value="1"/>
</dbReference>
<accession>A0A069QCZ5</accession>
<dbReference type="InterPro" id="IPR002110">
    <property type="entry name" value="Ankyrin_rpt"/>
</dbReference>
<keyword evidence="1" id="KW-0040">ANK repeat</keyword>
<dbReference type="Proteomes" id="UP000027442">
    <property type="component" value="Unassembled WGS sequence"/>
</dbReference>
<evidence type="ECO:0000256" key="1">
    <source>
        <dbReference type="PROSITE-ProRule" id="PRU00023"/>
    </source>
</evidence>
<dbReference type="PROSITE" id="PS51257">
    <property type="entry name" value="PROKAR_LIPOPROTEIN"/>
    <property type="match status" value="1"/>
</dbReference>
<dbReference type="HOGENOM" id="CLU_949370_0_0_10"/>
<organism evidence="2 3">
    <name type="scientific">Hoylesella loescheii DSM 19665 = JCM 12249 = ATCC 15930</name>
    <dbReference type="NCBI Taxonomy" id="1122985"/>
    <lineage>
        <taxon>Bacteria</taxon>
        <taxon>Pseudomonadati</taxon>
        <taxon>Bacteroidota</taxon>
        <taxon>Bacteroidia</taxon>
        <taxon>Bacteroidales</taxon>
        <taxon>Prevotellaceae</taxon>
        <taxon>Hoylesella</taxon>
    </lineage>
</organism>
<gene>
    <name evidence="2" type="ORF">HMPREF1991_03205</name>
</gene>
<evidence type="ECO:0000313" key="2">
    <source>
        <dbReference type="EMBL" id="KDR50763.1"/>
    </source>
</evidence>
<dbReference type="InterPro" id="IPR036770">
    <property type="entry name" value="Ankyrin_rpt-contain_sf"/>
</dbReference>
<reference evidence="2 3" key="1">
    <citation type="submission" date="2013-08" db="EMBL/GenBank/DDBJ databases">
        <authorList>
            <person name="Weinstock G."/>
            <person name="Sodergren E."/>
            <person name="Wylie T."/>
            <person name="Fulton L."/>
            <person name="Fulton R."/>
            <person name="Fronick C."/>
            <person name="O'Laughlin M."/>
            <person name="Godfrey J."/>
            <person name="Miner T."/>
            <person name="Herter B."/>
            <person name="Appelbaum E."/>
            <person name="Cordes M."/>
            <person name="Lek S."/>
            <person name="Wollam A."/>
            <person name="Pepin K.H."/>
            <person name="Palsikar V.B."/>
            <person name="Mitreva M."/>
            <person name="Wilson R.K."/>
        </authorList>
    </citation>
    <scope>NUCLEOTIDE SEQUENCE [LARGE SCALE GENOMIC DNA]</scope>
    <source>
        <strain evidence="2 3">ATCC 15930</strain>
    </source>
</reference>
<dbReference type="eggNOG" id="COG0666">
    <property type="taxonomic scope" value="Bacteria"/>
</dbReference>
<dbReference type="EMBL" id="JNGW01000140">
    <property type="protein sequence ID" value="KDR50763.1"/>
    <property type="molecule type" value="Genomic_DNA"/>
</dbReference>
<protein>
    <submittedName>
        <fullName evidence="2">Ankyrin repeat protein</fullName>
    </submittedName>
</protein>
<dbReference type="RefSeq" id="WP_018967569.1">
    <property type="nucleotide sequence ID" value="NZ_KB899215.1"/>
</dbReference>
<evidence type="ECO:0000313" key="3">
    <source>
        <dbReference type="Proteomes" id="UP000027442"/>
    </source>
</evidence>
<sequence>MMSSKFIFITLSICALSLTGCRDIPADKADLLGDDYRLFQGTIAWDLAKDVEDQNVQEIKRQVKKLKVPVDYKETKFGGTLLMLAVRTNKYRSVKTLLSLGANPNTPNDTVRNFGRNAVIFASMHNWASADILRLLLENGGNPNSVECGVQEDGFGNFNPACNSALFYAVFASFEKVKILIEAGADVNLETSATDVGAMYAAFAHQRMDILLYLLEHGADYHRKFERVNLDDPNYPTFKVSVLYELRLQAFPLDSKMYQEKLKVIAFLKKRGLDYWKYPCPDGTIEIIKREMEFEDEHQLQYYLKKY</sequence>
<feature type="repeat" description="ANK" evidence="1">
    <location>
        <begin position="77"/>
        <end position="109"/>
    </location>
</feature>
<dbReference type="AlphaFoldDB" id="A0A069QCZ5"/>
<dbReference type="InterPro" id="IPR051616">
    <property type="entry name" value="Cul2-RING_E3_ligase_SR"/>
</dbReference>